<dbReference type="EMBL" id="ML978068">
    <property type="protein sequence ID" value="KAF2018059.1"/>
    <property type="molecule type" value="Genomic_DNA"/>
</dbReference>
<keyword evidence="2" id="KW-1185">Reference proteome</keyword>
<dbReference type="Proteomes" id="UP000799778">
    <property type="component" value="Unassembled WGS sequence"/>
</dbReference>
<name>A0A6A5XYM2_9PLEO</name>
<reference evidence="1" key="1">
    <citation type="journal article" date="2020" name="Stud. Mycol.">
        <title>101 Dothideomycetes genomes: a test case for predicting lifestyles and emergence of pathogens.</title>
        <authorList>
            <person name="Haridas S."/>
            <person name="Albert R."/>
            <person name="Binder M."/>
            <person name="Bloem J."/>
            <person name="Labutti K."/>
            <person name="Salamov A."/>
            <person name="Andreopoulos B."/>
            <person name="Baker S."/>
            <person name="Barry K."/>
            <person name="Bills G."/>
            <person name="Bluhm B."/>
            <person name="Cannon C."/>
            <person name="Castanera R."/>
            <person name="Culley D."/>
            <person name="Daum C."/>
            <person name="Ezra D."/>
            <person name="Gonzalez J."/>
            <person name="Henrissat B."/>
            <person name="Kuo A."/>
            <person name="Liang C."/>
            <person name="Lipzen A."/>
            <person name="Lutzoni F."/>
            <person name="Magnuson J."/>
            <person name="Mondo S."/>
            <person name="Nolan M."/>
            <person name="Ohm R."/>
            <person name="Pangilinan J."/>
            <person name="Park H.-J."/>
            <person name="Ramirez L."/>
            <person name="Alfaro M."/>
            <person name="Sun H."/>
            <person name="Tritt A."/>
            <person name="Yoshinaga Y."/>
            <person name="Zwiers L.-H."/>
            <person name="Turgeon B."/>
            <person name="Goodwin S."/>
            <person name="Spatafora J."/>
            <person name="Crous P."/>
            <person name="Grigoriev I."/>
        </authorList>
    </citation>
    <scope>NUCLEOTIDE SEQUENCE</scope>
    <source>
        <strain evidence="1">CBS 175.79</strain>
    </source>
</reference>
<accession>A0A6A5XYM2</accession>
<organism evidence="1 2">
    <name type="scientific">Aaosphaeria arxii CBS 175.79</name>
    <dbReference type="NCBI Taxonomy" id="1450172"/>
    <lineage>
        <taxon>Eukaryota</taxon>
        <taxon>Fungi</taxon>
        <taxon>Dikarya</taxon>
        <taxon>Ascomycota</taxon>
        <taxon>Pezizomycotina</taxon>
        <taxon>Dothideomycetes</taxon>
        <taxon>Pleosporomycetidae</taxon>
        <taxon>Pleosporales</taxon>
        <taxon>Pleosporales incertae sedis</taxon>
        <taxon>Aaosphaeria</taxon>
    </lineage>
</organism>
<protein>
    <submittedName>
        <fullName evidence="1">Uncharacterized protein</fullName>
    </submittedName>
</protein>
<evidence type="ECO:0000313" key="2">
    <source>
        <dbReference type="Proteomes" id="UP000799778"/>
    </source>
</evidence>
<evidence type="ECO:0000313" key="1">
    <source>
        <dbReference type="EMBL" id="KAF2018059.1"/>
    </source>
</evidence>
<dbReference type="RefSeq" id="XP_033386398.1">
    <property type="nucleotide sequence ID" value="XM_033521416.1"/>
</dbReference>
<dbReference type="AlphaFoldDB" id="A0A6A5XYM2"/>
<gene>
    <name evidence="1" type="ORF">BU24DRAFT_164169</name>
</gene>
<sequence length="204" mass="23081">MPGSGRRVPLEQNNRRCPLSLFFDSFQGFLLCLFPLHSLSPSSLLLHPHSLLIQVVCPARSFVRSFARSIVRHSVRWSQLPRSSPFPSYSTIRAVHHNVWFSLLFGPRSSGSLADQPSTTIFTLFPRFVGQICLLPSFHVRSLARSRLRLYAPLYLDATCLTLPCLTLRAFPTLLALTYVPSLHYHTTVLVTYPSFLPKPTFPT</sequence>
<proteinExistence type="predicted"/>
<dbReference type="GeneID" id="54278813"/>